<keyword evidence="3 6" id="KW-0812">Transmembrane</keyword>
<reference evidence="7 8" key="1">
    <citation type="journal article" date="2011" name="Proc. Natl. Acad. Sci. U.S.A.">
        <title>Comparative genomics of xylose-fermenting fungi for enhanced biofuel production.</title>
        <authorList>
            <person name="Wohlbach D.J."/>
            <person name="Kuo A."/>
            <person name="Sato T.K."/>
            <person name="Potts K.M."/>
            <person name="Salamov A.A."/>
            <person name="LaButti K.M."/>
            <person name="Sun H."/>
            <person name="Clum A."/>
            <person name="Pangilinan J.L."/>
            <person name="Lindquist E.A."/>
            <person name="Lucas S."/>
            <person name="Lapidus A."/>
            <person name="Jin M."/>
            <person name="Gunawan C."/>
            <person name="Balan V."/>
            <person name="Dale B.E."/>
            <person name="Jeffries T.W."/>
            <person name="Zinkel R."/>
            <person name="Barry K.W."/>
            <person name="Grigoriev I.V."/>
            <person name="Gasch A.P."/>
        </authorList>
    </citation>
    <scope>NUCLEOTIDE SEQUENCE [LARGE SCALE GENOMIC DNA]</scope>
    <source>
        <strain evidence="8">ATCC 10573 / BCRC 21748 / CBS 615 / JCM 9827 / NBRC 10315 / NRRL Y-1498 / VKM Y-70</strain>
    </source>
</reference>
<evidence type="ECO:0000256" key="2">
    <source>
        <dbReference type="ARBA" id="ARBA00022448"/>
    </source>
</evidence>
<sequence length="91" mass="10729">MFTPSAFKNITWKTYMVYGSFCGAMFVHVFFFFPETKGKRLEEIGQMWDEKVPAWRSNKWEPSIPVLGSHFDDEKEHVEHVEGSDSSYKEQ</sequence>
<evidence type="ECO:0000256" key="3">
    <source>
        <dbReference type="ARBA" id="ARBA00022692"/>
    </source>
</evidence>
<dbReference type="InterPro" id="IPR036259">
    <property type="entry name" value="MFS_trans_sf"/>
</dbReference>
<dbReference type="InterPro" id="IPR005828">
    <property type="entry name" value="MFS_sugar_transport-like"/>
</dbReference>
<keyword evidence="4 6" id="KW-1133">Transmembrane helix</keyword>
<keyword evidence="2" id="KW-0813">Transport</keyword>
<organism evidence="8">
    <name type="scientific">Candida tenuis (strain ATCC 10573 / BCRC 21748 / CBS 615 / JCM 9827 / NBRC 10315 / NRRL Y-1498 / VKM Y-70)</name>
    <name type="common">Yeast</name>
    <name type="synonym">Yamadazyma tenuis</name>
    <dbReference type="NCBI Taxonomy" id="590646"/>
    <lineage>
        <taxon>Eukaryota</taxon>
        <taxon>Fungi</taxon>
        <taxon>Dikarya</taxon>
        <taxon>Ascomycota</taxon>
        <taxon>Saccharomycotina</taxon>
        <taxon>Pichiomycetes</taxon>
        <taxon>Debaryomycetaceae</taxon>
        <taxon>Yamadazyma</taxon>
    </lineage>
</organism>
<dbReference type="Gene3D" id="1.20.1250.20">
    <property type="entry name" value="MFS general substrate transporter like domains"/>
    <property type="match status" value="1"/>
</dbReference>
<name>G3BAW7_CANTC</name>
<dbReference type="InterPro" id="IPR050360">
    <property type="entry name" value="MFS_Sugar_Transporters"/>
</dbReference>
<evidence type="ECO:0000313" key="7">
    <source>
        <dbReference type="EMBL" id="EGV61472.1"/>
    </source>
</evidence>
<dbReference type="HOGENOM" id="CLU_2426795_0_0_1"/>
<dbReference type="GO" id="GO:0005351">
    <property type="term" value="F:carbohydrate:proton symporter activity"/>
    <property type="evidence" value="ECO:0007669"/>
    <property type="project" value="TreeGrafter"/>
</dbReference>
<dbReference type="Proteomes" id="UP000000707">
    <property type="component" value="Unassembled WGS sequence"/>
</dbReference>
<keyword evidence="5 6" id="KW-0472">Membrane</keyword>
<comment type="subcellular location">
    <subcellularLocation>
        <location evidence="1">Membrane</location>
        <topology evidence="1">Multi-pass membrane protein</topology>
    </subcellularLocation>
</comment>
<dbReference type="OrthoDB" id="6133115at2759"/>
<dbReference type="GO" id="GO:0016020">
    <property type="term" value="C:membrane"/>
    <property type="evidence" value="ECO:0007669"/>
    <property type="project" value="UniProtKB-SubCell"/>
</dbReference>
<accession>G3BAW7</accession>
<protein>
    <submittedName>
        <fullName evidence="7">Uncharacterized protein</fullName>
    </submittedName>
</protein>
<proteinExistence type="predicted"/>
<gene>
    <name evidence="7" type="ORF">CANTEDRAFT_114934</name>
</gene>
<evidence type="ECO:0000313" key="8">
    <source>
        <dbReference type="Proteomes" id="UP000000707"/>
    </source>
</evidence>
<dbReference type="Pfam" id="PF00083">
    <property type="entry name" value="Sugar_tr"/>
    <property type="match status" value="1"/>
</dbReference>
<dbReference type="eggNOG" id="KOG0254">
    <property type="taxonomic scope" value="Eukaryota"/>
</dbReference>
<dbReference type="EMBL" id="GL996527">
    <property type="protein sequence ID" value="EGV61472.1"/>
    <property type="molecule type" value="Genomic_DNA"/>
</dbReference>
<evidence type="ECO:0000256" key="6">
    <source>
        <dbReference type="SAM" id="Phobius"/>
    </source>
</evidence>
<dbReference type="AlphaFoldDB" id="G3BAW7"/>
<evidence type="ECO:0000256" key="5">
    <source>
        <dbReference type="ARBA" id="ARBA00023136"/>
    </source>
</evidence>
<dbReference type="PANTHER" id="PTHR48022:SF7">
    <property type="entry name" value="MAJOR FACILITATOR SUPERFAMILY (MFS) PROFILE DOMAIN-CONTAINING PROTEIN-RELATED"/>
    <property type="match status" value="1"/>
</dbReference>
<dbReference type="PANTHER" id="PTHR48022">
    <property type="entry name" value="PLASTIDIC GLUCOSE TRANSPORTER 4"/>
    <property type="match status" value="1"/>
</dbReference>
<feature type="transmembrane region" description="Helical" evidence="6">
    <location>
        <begin position="15"/>
        <end position="33"/>
    </location>
</feature>
<keyword evidence="8" id="KW-1185">Reference proteome</keyword>
<evidence type="ECO:0000256" key="4">
    <source>
        <dbReference type="ARBA" id="ARBA00022989"/>
    </source>
</evidence>
<evidence type="ECO:0000256" key="1">
    <source>
        <dbReference type="ARBA" id="ARBA00004141"/>
    </source>
</evidence>